<feature type="region of interest" description="Disordered" evidence="3">
    <location>
        <begin position="456"/>
        <end position="550"/>
    </location>
</feature>
<evidence type="ECO:0000256" key="3">
    <source>
        <dbReference type="SAM" id="MobiDB-lite"/>
    </source>
</evidence>
<accession>A0A409VLM1</accession>
<dbReference type="Pfam" id="PF00076">
    <property type="entry name" value="RRM_1"/>
    <property type="match status" value="1"/>
</dbReference>
<feature type="compositionally biased region" description="Low complexity" evidence="3">
    <location>
        <begin position="1016"/>
        <end position="1027"/>
    </location>
</feature>
<dbReference type="Gene3D" id="3.30.70.330">
    <property type="match status" value="1"/>
</dbReference>
<dbReference type="SUPFAM" id="SSF54928">
    <property type="entry name" value="RNA-binding domain, RBD"/>
    <property type="match status" value="1"/>
</dbReference>
<feature type="domain" description="RRM" evidence="4">
    <location>
        <begin position="610"/>
        <end position="690"/>
    </location>
</feature>
<dbReference type="InterPro" id="IPR000504">
    <property type="entry name" value="RRM_dom"/>
</dbReference>
<feature type="compositionally biased region" description="Basic and acidic residues" evidence="3">
    <location>
        <begin position="456"/>
        <end position="465"/>
    </location>
</feature>
<dbReference type="EMBL" id="NHYD01003976">
    <property type="protein sequence ID" value="PPQ67175.1"/>
    <property type="molecule type" value="Genomic_DNA"/>
</dbReference>
<dbReference type="Proteomes" id="UP000283269">
    <property type="component" value="Unassembled WGS sequence"/>
</dbReference>
<protein>
    <recommendedName>
        <fullName evidence="4">RRM domain-containing protein</fullName>
    </recommendedName>
</protein>
<feature type="compositionally biased region" description="Polar residues" evidence="3">
    <location>
        <begin position="467"/>
        <end position="494"/>
    </location>
</feature>
<gene>
    <name evidence="5" type="ORF">CVT25_005776</name>
</gene>
<keyword evidence="1 2" id="KW-0694">RNA-binding</keyword>
<feature type="compositionally biased region" description="Polar residues" evidence="3">
    <location>
        <begin position="994"/>
        <end position="1009"/>
    </location>
</feature>
<proteinExistence type="predicted"/>
<dbReference type="InParanoid" id="A0A409VLM1"/>
<name>A0A409VLM1_PSICY</name>
<feature type="compositionally biased region" description="Basic residues" evidence="3">
    <location>
        <begin position="696"/>
        <end position="711"/>
    </location>
</feature>
<dbReference type="PROSITE" id="PS50102">
    <property type="entry name" value="RRM"/>
    <property type="match status" value="1"/>
</dbReference>
<dbReference type="PANTHER" id="PTHR10352">
    <property type="entry name" value="EUKARYOTIC TRANSLATION INITIATION FACTOR 3 SUBUNIT G"/>
    <property type="match status" value="1"/>
</dbReference>
<evidence type="ECO:0000313" key="5">
    <source>
        <dbReference type="EMBL" id="PPQ67175.1"/>
    </source>
</evidence>
<sequence length="1106" mass="123339">MPPDVRLSPPWAASSSAPLLTPVDNIHTMQLTDSLDTSSTNSKQKEDKLPHDASVFVGRLVSSSHSLVIDDVIVVSFCISLPSNMDQGDLTRLLMEHLSEHAQVKNIKVVRDSKGGVCAFVQCEVWPFLLIFFQISNNAQSATSLIQTLQSSVPKPFLGRILRYEPARAFRSLLVSYREPTQYVASTGVNMLSSIHSEIKLDLPVAMRIWKHRNSRLTSTRFHNILYNLEAVQAAETYVSDTSGASVQDNVFYLHPLKFDENVRIDSVLLKAHLTSPYTVITQFGVVLRTSREIFPIADVEYGWSDSRPCIFCLLTSFCKDLDGGPQRHMSFESYPEPHRSPRSPTMENMCWEIKWEHRDDCVSALMTLRRVPHFTVTWAHQPNTFGQGLNLPGRRHIFQSYASHNRHRTFTHQSSAPHCMHTNHFQQSVEPSGSSDDQMNDHRIVPVLSVIHDHDKHEATHESWADESNSTATRKEISSSGTVEDGSNTSSLLDQLPPIERSESVPENTDEAEGQKKIGRDKQESERIFARERSTEDSNAAESEGQDLYLPPTPALDASMIAPITSRSNFPLVPTISGTDAPYTAKYSDYKDLYGVSKGSRLEKEIDPTTLFVGGLEMFGPGAWNEEKVKAFFSRFGGLECVKVVRPMNSCAAFAFVKFDNTEAPARAVFEEHNRVYEGRAMRVQLRDCNPPKNNWKHNRGRGGRPHQHHFAVPRRTNYRPSFGTQERPSFHMNQEKPSFLNTNLASQTHPLPPHVSAAGVRLPRDDISATNIVEPSSVSLDVSSNARNSPPGEHYREWYDDAESLINTPEPSSLGSSASTTGVTFSTSPSYGYPITNGPYFPPPSWVHPYPPHVPYQIPYYPGYSVYPPTAVQSPQVLTSPPVSDVSGPATGLQHNWPPVGMYTSYIPYSTMPSRTQSVEQGQPQSHMPAQAPVVPTGFIQNEQGTLIAVYQPEALDQYLAGTVPAVSMTPSGVVSTQQRWEYTAPQKFEPGNTTINSFVPQQSRPQSAGFHAPPSQQSTTTTPPREIDINIGPPLYRRQGPGRRESQHGHAFTRQPNHPRSVSNGRPTRAHMHYPANIHATDLGHLTTPPAISGDWNRWNNAR</sequence>
<dbReference type="SMART" id="SM00360">
    <property type="entry name" value="RRM"/>
    <property type="match status" value="1"/>
</dbReference>
<feature type="region of interest" description="Disordered" evidence="3">
    <location>
        <begin position="987"/>
        <end position="1106"/>
    </location>
</feature>
<dbReference type="InterPro" id="IPR012677">
    <property type="entry name" value="Nucleotide-bd_a/b_plait_sf"/>
</dbReference>
<feature type="region of interest" description="Disordered" evidence="3">
    <location>
        <begin position="691"/>
        <end position="711"/>
    </location>
</feature>
<dbReference type="InterPro" id="IPR035979">
    <property type="entry name" value="RBD_domain_sf"/>
</dbReference>
<dbReference type="GO" id="GO:0003723">
    <property type="term" value="F:RNA binding"/>
    <property type="evidence" value="ECO:0007669"/>
    <property type="project" value="UniProtKB-UniRule"/>
</dbReference>
<evidence type="ECO:0000313" key="6">
    <source>
        <dbReference type="Proteomes" id="UP000283269"/>
    </source>
</evidence>
<dbReference type="STRING" id="93625.A0A409VLM1"/>
<keyword evidence="6" id="KW-1185">Reference proteome</keyword>
<dbReference type="OrthoDB" id="410044at2759"/>
<evidence type="ECO:0000256" key="1">
    <source>
        <dbReference type="ARBA" id="ARBA00022884"/>
    </source>
</evidence>
<feature type="compositionally biased region" description="Polar residues" evidence="3">
    <location>
        <begin position="1057"/>
        <end position="1069"/>
    </location>
</feature>
<evidence type="ECO:0000259" key="4">
    <source>
        <dbReference type="PROSITE" id="PS50102"/>
    </source>
</evidence>
<comment type="caution">
    <text evidence="5">The sequence shown here is derived from an EMBL/GenBank/DDBJ whole genome shotgun (WGS) entry which is preliminary data.</text>
</comment>
<reference evidence="5 6" key="1">
    <citation type="journal article" date="2018" name="Evol. Lett.">
        <title>Horizontal gene cluster transfer increased hallucinogenic mushroom diversity.</title>
        <authorList>
            <person name="Reynolds H.T."/>
            <person name="Vijayakumar V."/>
            <person name="Gluck-Thaler E."/>
            <person name="Korotkin H.B."/>
            <person name="Matheny P.B."/>
            <person name="Slot J.C."/>
        </authorList>
    </citation>
    <scope>NUCLEOTIDE SEQUENCE [LARGE SCALE GENOMIC DNA]</scope>
    <source>
        <strain evidence="5 6">2631</strain>
    </source>
</reference>
<evidence type="ECO:0000256" key="2">
    <source>
        <dbReference type="PROSITE-ProRule" id="PRU00176"/>
    </source>
</evidence>
<feature type="compositionally biased region" description="Basic and acidic residues" evidence="3">
    <location>
        <begin position="514"/>
        <end position="537"/>
    </location>
</feature>
<organism evidence="5 6">
    <name type="scientific">Psilocybe cyanescens</name>
    <dbReference type="NCBI Taxonomy" id="93625"/>
    <lineage>
        <taxon>Eukaryota</taxon>
        <taxon>Fungi</taxon>
        <taxon>Dikarya</taxon>
        <taxon>Basidiomycota</taxon>
        <taxon>Agaricomycotina</taxon>
        <taxon>Agaricomycetes</taxon>
        <taxon>Agaricomycetidae</taxon>
        <taxon>Agaricales</taxon>
        <taxon>Agaricineae</taxon>
        <taxon>Strophariaceae</taxon>
        <taxon>Psilocybe</taxon>
    </lineage>
</organism>
<dbReference type="AlphaFoldDB" id="A0A409VLM1"/>